<proteinExistence type="predicted"/>
<protein>
    <submittedName>
        <fullName evidence="2">Uncharacterized protein</fullName>
    </submittedName>
</protein>
<reference evidence="2" key="1">
    <citation type="submission" date="2023-08" db="EMBL/GenBank/DDBJ databases">
        <authorList>
            <person name="Chen Y."/>
            <person name="Shah S."/>
            <person name="Dougan E. K."/>
            <person name="Thang M."/>
            <person name="Chan C."/>
        </authorList>
    </citation>
    <scope>NUCLEOTIDE SEQUENCE</scope>
</reference>
<evidence type="ECO:0000313" key="2">
    <source>
        <dbReference type="EMBL" id="CAJ1381703.1"/>
    </source>
</evidence>
<evidence type="ECO:0000256" key="1">
    <source>
        <dbReference type="SAM" id="Phobius"/>
    </source>
</evidence>
<feature type="transmembrane region" description="Helical" evidence="1">
    <location>
        <begin position="19"/>
        <end position="43"/>
    </location>
</feature>
<comment type="caution">
    <text evidence="2">The sequence shown here is derived from an EMBL/GenBank/DDBJ whole genome shotgun (WGS) entry which is preliminary data.</text>
</comment>
<dbReference type="EMBL" id="CAUJNA010000835">
    <property type="protein sequence ID" value="CAJ1381703.1"/>
    <property type="molecule type" value="Genomic_DNA"/>
</dbReference>
<gene>
    <name evidence="2" type="ORF">EVOR1521_LOCUS9304</name>
</gene>
<dbReference type="PROSITE" id="PS51257">
    <property type="entry name" value="PROKAR_LIPOPROTEIN"/>
    <property type="match status" value="1"/>
</dbReference>
<keyword evidence="1" id="KW-0472">Membrane</keyword>
<accession>A0AA36I5Y0</accession>
<keyword evidence="1" id="KW-1133">Transmembrane helix</keyword>
<organism evidence="2 3">
    <name type="scientific">Effrenium voratum</name>
    <dbReference type="NCBI Taxonomy" id="2562239"/>
    <lineage>
        <taxon>Eukaryota</taxon>
        <taxon>Sar</taxon>
        <taxon>Alveolata</taxon>
        <taxon>Dinophyceae</taxon>
        <taxon>Suessiales</taxon>
        <taxon>Symbiodiniaceae</taxon>
        <taxon>Effrenium</taxon>
    </lineage>
</organism>
<keyword evidence="3" id="KW-1185">Reference proteome</keyword>
<evidence type="ECO:0000313" key="3">
    <source>
        <dbReference type="Proteomes" id="UP001178507"/>
    </source>
</evidence>
<sequence>MTKVFGDRMTTTPPSASHVFISCGVLEGIFLCVNLGTFSPLIFEMFMYRWQNL</sequence>
<dbReference type="AlphaFoldDB" id="A0AA36I5Y0"/>
<name>A0AA36I5Y0_9DINO</name>
<keyword evidence="1" id="KW-0812">Transmembrane</keyword>
<dbReference type="Proteomes" id="UP001178507">
    <property type="component" value="Unassembled WGS sequence"/>
</dbReference>